<feature type="region of interest" description="Disordered" evidence="1">
    <location>
        <begin position="122"/>
        <end position="201"/>
    </location>
</feature>
<dbReference type="EMBL" id="BKDJ01000004">
    <property type="protein sequence ID" value="GER22576.1"/>
    <property type="molecule type" value="Genomic_DNA"/>
</dbReference>
<feature type="region of interest" description="Disordered" evidence="1">
    <location>
        <begin position="1"/>
        <end position="27"/>
    </location>
</feature>
<comment type="caution">
    <text evidence="2">The sequence shown here is derived from an EMBL/GenBank/DDBJ whole genome shotgun (WGS) entry which is preliminary data.</text>
</comment>
<gene>
    <name evidence="2" type="ORF">NCCP1664_10730</name>
</gene>
<reference evidence="2 3" key="1">
    <citation type="submission" date="2019-09" db="EMBL/GenBank/DDBJ databases">
        <title>Arthrobacter zafarii sp. nov., a moderately thermotolerant and halotolerant actinobacterium isolated from Cholistan desert soil of Pakistan.</title>
        <authorList>
            <person name="Amin A."/>
            <person name="Ahmed I."/>
            <person name="Khalid N."/>
            <person name="Schumann P."/>
            <person name="Busse H.J."/>
            <person name="Khan I.U."/>
            <person name="Li S."/>
            <person name="Li W.J."/>
        </authorList>
    </citation>
    <scope>NUCLEOTIDE SEQUENCE [LARGE SCALE GENOMIC DNA]</scope>
    <source>
        <strain evidence="2 3">NCCP-1664</strain>
    </source>
</reference>
<dbReference type="Proteomes" id="UP000325307">
    <property type="component" value="Unassembled WGS sequence"/>
</dbReference>
<protein>
    <submittedName>
        <fullName evidence="2">Uncharacterized protein</fullName>
    </submittedName>
</protein>
<evidence type="ECO:0000313" key="2">
    <source>
        <dbReference type="EMBL" id="GER22576.1"/>
    </source>
</evidence>
<organism evidence="2 3">
    <name type="scientific">Zafaria cholistanensis</name>
    <dbReference type="NCBI Taxonomy" id="1682741"/>
    <lineage>
        <taxon>Bacteria</taxon>
        <taxon>Bacillati</taxon>
        <taxon>Actinomycetota</taxon>
        <taxon>Actinomycetes</taxon>
        <taxon>Micrococcales</taxon>
        <taxon>Micrococcaceae</taxon>
        <taxon>Zafaria</taxon>
    </lineage>
</organism>
<accession>A0A5A7NPU6</accession>
<keyword evidence="3" id="KW-1185">Reference proteome</keyword>
<sequence>MSGMAHRVVRGSDEMLPPAAATDAPAPTAAGAARARVEAAAGAATRQEAARTAAASVVDQILASGTGFEAISYPPMGVRGRPCLQATAPHYNNYPNSHTCHMNSERVHGCCRVGLRTAPGIHWARAPHPTGRVSKSGAGPALPGRGGSGAGVLPEAENGGDTRGIANRRVRGNGKPAGPEGSGGFSAPVGRPGLEPGTKGL</sequence>
<evidence type="ECO:0000313" key="3">
    <source>
        <dbReference type="Proteomes" id="UP000325307"/>
    </source>
</evidence>
<dbReference type="AlphaFoldDB" id="A0A5A7NPU6"/>
<proteinExistence type="predicted"/>
<evidence type="ECO:0000256" key="1">
    <source>
        <dbReference type="SAM" id="MobiDB-lite"/>
    </source>
</evidence>
<feature type="compositionally biased region" description="Low complexity" evidence="1">
    <location>
        <begin position="17"/>
        <end position="27"/>
    </location>
</feature>
<name>A0A5A7NPU6_9MICC</name>